<comment type="caution">
    <text evidence="2">The sequence shown here is derived from an EMBL/GenBank/DDBJ whole genome shotgun (WGS) entry which is preliminary data.</text>
</comment>
<keyword evidence="1" id="KW-0472">Membrane</keyword>
<dbReference type="Proteomes" id="UP000037729">
    <property type="component" value="Unassembled WGS sequence"/>
</dbReference>
<evidence type="ECO:0000256" key="1">
    <source>
        <dbReference type="SAM" id="Phobius"/>
    </source>
</evidence>
<dbReference type="OrthoDB" id="241824at2157"/>
<dbReference type="AlphaFoldDB" id="A0A0N0U9I9"/>
<reference evidence="3" key="2">
    <citation type="submission" date="2019-12" db="EMBL/GenBank/DDBJ databases">
        <title>The whole-genome sequencing of Haloarcula japonica strain pws8.</title>
        <authorList>
            <person name="Verma D.K."/>
            <person name="Gopal K."/>
            <person name="Prasad E.S."/>
        </authorList>
    </citation>
    <scope>NUCLEOTIDE SEQUENCE</scope>
    <source>
        <strain evidence="3">Pws8</strain>
    </source>
</reference>
<name>A0A0N0U9I9_9EURY</name>
<accession>A0A0N0U9I9</accession>
<evidence type="ECO:0000313" key="2">
    <source>
        <dbReference type="EMBL" id="KOX92953.1"/>
    </source>
</evidence>
<dbReference type="Proteomes" id="UP000610611">
    <property type="component" value="Unassembled WGS sequence"/>
</dbReference>
<protein>
    <submittedName>
        <fullName evidence="2">Uncharacterized protein</fullName>
    </submittedName>
</protein>
<organism evidence="2 4">
    <name type="scientific">Haloarcula rubripromontorii</name>
    <dbReference type="NCBI Taxonomy" id="1705562"/>
    <lineage>
        <taxon>Archaea</taxon>
        <taxon>Methanobacteriati</taxon>
        <taxon>Methanobacteriota</taxon>
        <taxon>Stenosarchaea group</taxon>
        <taxon>Halobacteria</taxon>
        <taxon>Halobacteriales</taxon>
        <taxon>Haloarculaceae</taxon>
        <taxon>Haloarcula</taxon>
    </lineage>
</organism>
<keyword evidence="4" id="KW-1185">Reference proteome</keyword>
<dbReference type="EMBL" id="WOWB01000001">
    <property type="protein sequence ID" value="NLV06705.1"/>
    <property type="molecule type" value="Genomic_DNA"/>
</dbReference>
<sequence length="84" mass="8714">MSLSRSLLLAGLDALPFAALASIATYVFARTAIRPSVVVGMLAATVGVAVLLALGTISANRYRADGKSFYFTRAVVVEGLLSIP</sequence>
<dbReference type="EMBL" id="LIUF01000003">
    <property type="protein sequence ID" value="KOX92953.1"/>
    <property type="molecule type" value="Genomic_DNA"/>
</dbReference>
<gene>
    <name evidence="2" type="ORF">AMS69_10900</name>
    <name evidence="3" type="ORF">GOC83_11260</name>
</gene>
<evidence type="ECO:0000313" key="4">
    <source>
        <dbReference type="Proteomes" id="UP000037729"/>
    </source>
</evidence>
<evidence type="ECO:0000313" key="3">
    <source>
        <dbReference type="EMBL" id="NLV06705.1"/>
    </source>
</evidence>
<proteinExistence type="predicted"/>
<reference evidence="2 4" key="1">
    <citation type="submission" date="2015-08" db="EMBL/GenBank/DDBJ databases">
        <title>Genomes of Isolates from Cabo Rojo, PR.</title>
        <authorList>
            <person name="Sanchez-Nieves R.L."/>
            <person name="Montalvo-Rodriguez R."/>
        </authorList>
    </citation>
    <scope>NUCLEOTIDE SEQUENCE [LARGE SCALE GENOMIC DNA]</scope>
    <source>
        <strain evidence="2 4">SL3</strain>
    </source>
</reference>
<dbReference type="RefSeq" id="WP_053968099.1">
    <property type="nucleotide sequence ID" value="NZ_JAWJXX010000003.1"/>
</dbReference>
<keyword evidence="1" id="KW-1133">Transmembrane helix</keyword>
<dbReference type="PATRIC" id="fig|1705562.3.peg.362"/>
<keyword evidence="1" id="KW-0812">Transmembrane</keyword>
<feature type="transmembrane region" description="Helical" evidence="1">
    <location>
        <begin position="39"/>
        <end position="59"/>
    </location>
</feature>